<gene>
    <name evidence="1" type="ORF">EAH68_02035</name>
</gene>
<name>A0A430I297_9CORY</name>
<evidence type="ECO:0000313" key="2">
    <source>
        <dbReference type="Proteomes" id="UP000274907"/>
    </source>
</evidence>
<dbReference type="OrthoDB" id="4870479at2"/>
<accession>A0A430I297</accession>
<comment type="caution">
    <text evidence="1">The sequence shown here is derived from an EMBL/GenBank/DDBJ whole genome shotgun (WGS) entry which is preliminary data.</text>
</comment>
<dbReference type="Proteomes" id="UP000274907">
    <property type="component" value="Unassembled WGS sequence"/>
</dbReference>
<dbReference type="RefSeq" id="WP_126119652.1">
    <property type="nucleotide sequence ID" value="NZ_RXHJ01000002.1"/>
</dbReference>
<evidence type="ECO:0000313" key="1">
    <source>
        <dbReference type="EMBL" id="RSZ65556.1"/>
    </source>
</evidence>
<reference evidence="1 2" key="1">
    <citation type="submission" date="2018-12" db="EMBL/GenBank/DDBJ databases">
        <title>YIM 101343 draft genome.</title>
        <authorList>
            <person name="Chen X."/>
        </authorList>
    </citation>
    <scope>NUCLEOTIDE SEQUENCE [LARGE SCALE GENOMIC DNA]</scope>
    <source>
        <strain evidence="1 2">YIM 101343</strain>
    </source>
</reference>
<dbReference type="Pfam" id="PF04250">
    <property type="entry name" value="DUF429"/>
    <property type="match status" value="1"/>
</dbReference>
<dbReference type="InterPro" id="IPR007362">
    <property type="entry name" value="DUF429"/>
</dbReference>
<dbReference type="EMBL" id="RXHJ01000002">
    <property type="protein sequence ID" value="RSZ65556.1"/>
    <property type="molecule type" value="Genomic_DNA"/>
</dbReference>
<organism evidence="1 2">
    <name type="scientific">Corynebacterium hylobatis</name>
    <dbReference type="NCBI Taxonomy" id="1859290"/>
    <lineage>
        <taxon>Bacteria</taxon>
        <taxon>Bacillati</taxon>
        <taxon>Actinomycetota</taxon>
        <taxon>Actinomycetes</taxon>
        <taxon>Mycobacteriales</taxon>
        <taxon>Corynebacteriaceae</taxon>
        <taxon>Corynebacterium</taxon>
    </lineage>
</organism>
<keyword evidence="2" id="KW-1185">Reference proteome</keyword>
<sequence>MKFVGVDLAADPRRTGLAVIRGEDGCMIEHLTVGAGDEAIIQAAQSAQRVGVDVPLGWPTSFVDLLTAHAAGTLPTPESTGPEWRRNLAMRATDLAVHQHTGLTPLSVSTDRIAHPALRWAGMEARLRDLGVDTARDGSGVICEVYPAAALRCWSLPYRGYKAAKNAGPRAELVELLRQRWTWLDWNSKEDLCVADDNALDAVLAAVIAREIAFGRCEAPPAELRESTRREGWIWLPKEESPADTCQSEDS</sequence>
<proteinExistence type="predicted"/>
<protein>
    <submittedName>
        <fullName evidence="1">DUF429 domain-containing protein</fullName>
    </submittedName>
</protein>
<dbReference type="AlphaFoldDB" id="A0A430I297"/>